<dbReference type="SUPFAM" id="SSF56112">
    <property type="entry name" value="Protein kinase-like (PK-like)"/>
    <property type="match status" value="1"/>
</dbReference>
<accession>A0A7C4PKK1</accession>
<dbReference type="InterPro" id="IPR011009">
    <property type="entry name" value="Kinase-like_dom_sf"/>
</dbReference>
<protein>
    <submittedName>
        <fullName evidence="2">Aminoglycoside phosphotransferase family protein</fullName>
    </submittedName>
</protein>
<dbReference type="EMBL" id="DSYK01000628">
    <property type="protein sequence ID" value="HGS22683.1"/>
    <property type="molecule type" value="Genomic_DNA"/>
</dbReference>
<organism evidence="2">
    <name type="scientific">Anaerolinea thermolimosa</name>
    <dbReference type="NCBI Taxonomy" id="229919"/>
    <lineage>
        <taxon>Bacteria</taxon>
        <taxon>Bacillati</taxon>
        <taxon>Chloroflexota</taxon>
        <taxon>Anaerolineae</taxon>
        <taxon>Anaerolineales</taxon>
        <taxon>Anaerolineaceae</taxon>
        <taxon>Anaerolinea</taxon>
    </lineage>
</organism>
<dbReference type="PANTHER" id="PTHR21310">
    <property type="entry name" value="AMINOGLYCOSIDE PHOSPHOTRANSFERASE-RELATED-RELATED"/>
    <property type="match status" value="1"/>
</dbReference>
<feature type="domain" description="Aminoglycoside phosphotransferase" evidence="1">
    <location>
        <begin position="27"/>
        <end position="248"/>
    </location>
</feature>
<proteinExistence type="predicted"/>
<gene>
    <name evidence="2" type="ORF">ENT37_12575</name>
</gene>
<dbReference type="InterPro" id="IPR002575">
    <property type="entry name" value="Aminoglycoside_PTrfase"/>
</dbReference>
<evidence type="ECO:0000313" key="2">
    <source>
        <dbReference type="EMBL" id="HGS22683.1"/>
    </source>
</evidence>
<dbReference type="Gene3D" id="1.10.510.10">
    <property type="entry name" value="Transferase(Phosphotransferase) domain 1"/>
    <property type="match status" value="1"/>
</dbReference>
<dbReference type="PANTHER" id="PTHR21310:SF40">
    <property type="entry name" value="AMINOGLYCOSIDE PHOSPHOTRANSFERASE DOMAIN-CONTAINING PROTEIN-RELATED"/>
    <property type="match status" value="1"/>
</dbReference>
<evidence type="ECO:0000259" key="1">
    <source>
        <dbReference type="Pfam" id="PF01636"/>
    </source>
</evidence>
<dbReference type="AlphaFoldDB" id="A0A7C4PKK1"/>
<name>A0A7C4PKK1_9CHLR</name>
<dbReference type="InterPro" id="IPR051678">
    <property type="entry name" value="AGP_Transferase"/>
</dbReference>
<sequence length="252" mass="28092">MRFRPAFQDAAICRLLKEHFDLTPGELTFLPLGEDSWVYRARCADGSAWLVRLKQDAGQDALEVSAWLRYDAGLEWVVAPCPSRTGRYAVPAGELWLTLTPWIDGPELMARGLTVGDGKKIGRLLAQLHAVTGKLPPSLRRRLPQETFCRHRVTAQKVLQAATNPWPAGSLQAALSAWIGEKESLIHRALRVAEELGERLRKQQTSQALCHADFHAANILVGEDGRWAVIDWDGLMLAPPERDLGFWCDSPV</sequence>
<comment type="caution">
    <text evidence="2">The sequence shown here is derived from an EMBL/GenBank/DDBJ whole genome shotgun (WGS) entry which is preliminary data.</text>
</comment>
<reference evidence="2" key="1">
    <citation type="journal article" date="2020" name="mSystems">
        <title>Genome- and Community-Level Interaction Insights into Carbon Utilization and Element Cycling Functions of Hydrothermarchaeota in Hydrothermal Sediment.</title>
        <authorList>
            <person name="Zhou Z."/>
            <person name="Liu Y."/>
            <person name="Xu W."/>
            <person name="Pan J."/>
            <person name="Luo Z.H."/>
            <person name="Li M."/>
        </authorList>
    </citation>
    <scope>NUCLEOTIDE SEQUENCE [LARGE SCALE GENOMIC DNA]</scope>
    <source>
        <strain evidence="2">SpSt-573</strain>
    </source>
</reference>
<dbReference type="Pfam" id="PF01636">
    <property type="entry name" value="APH"/>
    <property type="match status" value="1"/>
</dbReference>
<dbReference type="Gene3D" id="3.30.200.20">
    <property type="entry name" value="Phosphorylase Kinase, domain 1"/>
    <property type="match status" value="1"/>
</dbReference>
<dbReference type="GO" id="GO:0016740">
    <property type="term" value="F:transferase activity"/>
    <property type="evidence" value="ECO:0007669"/>
    <property type="project" value="UniProtKB-KW"/>
</dbReference>
<keyword evidence="2" id="KW-0808">Transferase</keyword>